<reference evidence="9 10" key="1">
    <citation type="submission" date="2019-03" db="EMBL/GenBank/DDBJ databases">
        <title>Metabolic potential of uncultured bacteria and archaea associated with petroleum seepage in deep-sea sediments.</title>
        <authorList>
            <person name="Dong X."/>
            <person name="Hubert C."/>
        </authorList>
    </citation>
    <scope>NUCLEOTIDE SEQUENCE [LARGE SCALE GENOMIC DNA]</scope>
    <source>
        <strain evidence="9">E44_bin18</strain>
    </source>
</reference>
<organism evidence="9 10">
    <name type="scientific">candidate division TA06 bacterium</name>
    <dbReference type="NCBI Taxonomy" id="2250710"/>
    <lineage>
        <taxon>Bacteria</taxon>
        <taxon>Bacteria division TA06</taxon>
    </lineage>
</organism>
<feature type="transmembrane region" description="Helical" evidence="8">
    <location>
        <begin position="91"/>
        <end position="110"/>
    </location>
</feature>
<keyword evidence="5 8" id="KW-0812">Transmembrane</keyword>
<dbReference type="PANTHER" id="PTHR33908:SF11">
    <property type="entry name" value="MEMBRANE PROTEIN"/>
    <property type="match status" value="1"/>
</dbReference>
<dbReference type="AlphaFoldDB" id="A0A523UVU4"/>
<evidence type="ECO:0000313" key="9">
    <source>
        <dbReference type="EMBL" id="TET46421.1"/>
    </source>
</evidence>
<dbReference type="InterPro" id="IPR050297">
    <property type="entry name" value="LipidA_mod_glycosyltrf_83"/>
</dbReference>
<comment type="subcellular location">
    <subcellularLocation>
        <location evidence="1">Cell membrane</location>
        <topology evidence="1">Multi-pass membrane protein</topology>
    </subcellularLocation>
</comment>
<feature type="transmembrane region" description="Helical" evidence="8">
    <location>
        <begin position="149"/>
        <end position="165"/>
    </location>
</feature>
<dbReference type="PANTHER" id="PTHR33908">
    <property type="entry name" value="MANNOSYLTRANSFERASE YKCB-RELATED"/>
    <property type="match status" value="1"/>
</dbReference>
<feature type="transmembrane region" description="Helical" evidence="8">
    <location>
        <begin position="20"/>
        <end position="41"/>
    </location>
</feature>
<dbReference type="GO" id="GO:0005886">
    <property type="term" value="C:plasma membrane"/>
    <property type="evidence" value="ECO:0007669"/>
    <property type="project" value="UniProtKB-SubCell"/>
</dbReference>
<keyword evidence="2" id="KW-1003">Cell membrane</keyword>
<name>A0A523UVU4_UNCT6</name>
<keyword evidence="7 8" id="KW-0472">Membrane</keyword>
<sequence>MDFLLSMAMSPETRRWPALAGLVLILAIMLVLEAVFFGYLVDDSFISYRYAENLRAGNGLVFNPGERVEGYSNFLWVIILRSLMSTGVSPIVASKFLGVVLSIGSILILFFLSKNLSDRRGIFVLSSVFLTATDIGFIRWSVAGMETQLATFLFLVALFFFIKEIEADSSVPMSSIFLGLCSLTRPEAPLLFVAGLAFRLWIIRRKWSTRDTVWVLAYLAIFVPYLIFRVSYYGYLFPNPYYAKTGGGLKQIIVGLRYANQFFSLNGGYLLLPLISLPFISGRSRLSPLYPFLIAYLFFIVYVGGDHMKDFRFFVPILPVVFLLAQEGLSEFARLLKRWGRVVLVLFLLGFAFSNLIQDYFETSVVWWGDVRGQIELLKMKVRNPEKVYDRAKVGLWLKDNVAPDRVVAVEDCGMIPYYSGLRTIDMFGLMDTHLAHLKGMMHKKFDASYLLDRKPDVIVLIRYPEWKDGQPFWQSNVDRELISSSRFRYEYRLLHRIEGTTRWFLIFERMEPLEVQ</sequence>
<feature type="transmembrane region" description="Helical" evidence="8">
    <location>
        <begin position="177"/>
        <end position="201"/>
    </location>
</feature>
<proteinExistence type="predicted"/>
<evidence type="ECO:0000256" key="5">
    <source>
        <dbReference type="ARBA" id="ARBA00022692"/>
    </source>
</evidence>
<evidence type="ECO:0008006" key="11">
    <source>
        <dbReference type="Google" id="ProtNLM"/>
    </source>
</evidence>
<evidence type="ECO:0000256" key="2">
    <source>
        <dbReference type="ARBA" id="ARBA00022475"/>
    </source>
</evidence>
<dbReference type="EMBL" id="SOJN01000053">
    <property type="protein sequence ID" value="TET46421.1"/>
    <property type="molecule type" value="Genomic_DNA"/>
</dbReference>
<evidence type="ECO:0000313" key="10">
    <source>
        <dbReference type="Proteomes" id="UP000315525"/>
    </source>
</evidence>
<evidence type="ECO:0000256" key="1">
    <source>
        <dbReference type="ARBA" id="ARBA00004651"/>
    </source>
</evidence>
<evidence type="ECO:0000256" key="8">
    <source>
        <dbReference type="SAM" id="Phobius"/>
    </source>
</evidence>
<evidence type="ECO:0000256" key="6">
    <source>
        <dbReference type="ARBA" id="ARBA00022989"/>
    </source>
</evidence>
<keyword evidence="3" id="KW-0328">Glycosyltransferase</keyword>
<evidence type="ECO:0000256" key="7">
    <source>
        <dbReference type="ARBA" id="ARBA00023136"/>
    </source>
</evidence>
<dbReference type="Proteomes" id="UP000315525">
    <property type="component" value="Unassembled WGS sequence"/>
</dbReference>
<protein>
    <recommendedName>
        <fullName evidence="11">Glycosyltransferase RgtA/B/C/D-like domain-containing protein</fullName>
    </recommendedName>
</protein>
<evidence type="ECO:0000256" key="4">
    <source>
        <dbReference type="ARBA" id="ARBA00022679"/>
    </source>
</evidence>
<gene>
    <name evidence="9" type="ORF">E3J62_04245</name>
</gene>
<accession>A0A523UVU4</accession>
<feature type="transmembrane region" description="Helical" evidence="8">
    <location>
        <begin position="341"/>
        <end position="357"/>
    </location>
</feature>
<keyword evidence="4" id="KW-0808">Transferase</keyword>
<feature type="transmembrane region" description="Helical" evidence="8">
    <location>
        <begin position="213"/>
        <end position="235"/>
    </location>
</feature>
<feature type="transmembrane region" description="Helical" evidence="8">
    <location>
        <begin position="255"/>
        <end position="277"/>
    </location>
</feature>
<dbReference type="GO" id="GO:0009103">
    <property type="term" value="P:lipopolysaccharide biosynthetic process"/>
    <property type="evidence" value="ECO:0007669"/>
    <property type="project" value="UniProtKB-ARBA"/>
</dbReference>
<feature type="transmembrane region" description="Helical" evidence="8">
    <location>
        <begin position="289"/>
        <end position="305"/>
    </location>
</feature>
<evidence type="ECO:0000256" key="3">
    <source>
        <dbReference type="ARBA" id="ARBA00022676"/>
    </source>
</evidence>
<dbReference type="GO" id="GO:0016763">
    <property type="term" value="F:pentosyltransferase activity"/>
    <property type="evidence" value="ECO:0007669"/>
    <property type="project" value="TreeGrafter"/>
</dbReference>
<feature type="transmembrane region" description="Helical" evidence="8">
    <location>
        <begin position="311"/>
        <end position="329"/>
    </location>
</feature>
<keyword evidence="6 8" id="KW-1133">Transmembrane helix</keyword>
<comment type="caution">
    <text evidence="9">The sequence shown here is derived from an EMBL/GenBank/DDBJ whole genome shotgun (WGS) entry which is preliminary data.</text>
</comment>